<comment type="function">
    <text evidence="26">Catalyzes the conversion of prostaglandin H2 (PGH2) to thromboxane A2 (TXA2), a potent inducer of blood vessel constriction and platelet aggregation. Also cleaves PGH2 to 12-hydroxy-heptadecatrienoicacid (12-HHT) and malondialdehyde, which is known to act as a mediator of DNA damage. 12-HHT and malondialdehyde are formed stoichiometrically in the same amounts as TXA2. Additionally, displays dehydratase activity, toward (15S)-hydroperoxy-(5Z,8Z,11Z,13E)-eicosatetraenoate (15(S)-HPETE) producing 15-KETE and 15-HETE.</text>
</comment>
<evidence type="ECO:0000313" key="28">
    <source>
        <dbReference type="EMBL" id="MEQ2168442.1"/>
    </source>
</evidence>
<keyword evidence="5" id="KW-0644">Prostaglandin metabolism</keyword>
<evidence type="ECO:0000256" key="1">
    <source>
        <dbReference type="ARBA" id="ARBA00001719"/>
    </source>
</evidence>
<evidence type="ECO:0000256" key="25">
    <source>
        <dbReference type="ARBA" id="ARBA00042726"/>
    </source>
</evidence>
<feature type="compositionally biased region" description="Basic and acidic residues" evidence="27">
    <location>
        <begin position="42"/>
        <end position="51"/>
    </location>
</feature>
<comment type="similarity">
    <text evidence="3">Belongs to the cytochrome P450 family.</text>
</comment>
<dbReference type="Pfam" id="PF00067">
    <property type="entry name" value="p450"/>
    <property type="match status" value="2"/>
</dbReference>
<keyword evidence="8" id="KW-0812">Transmembrane</keyword>
<evidence type="ECO:0000256" key="11">
    <source>
        <dbReference type="ARBA" id="ARBA00022832"/>
    </source>
</evidence>
<evidence type="ECO:0000256" key="10">
    <source>
        <dbReference type="ARBA" id="ARBA00022824"/>
    </source>
</evidence>
<evidence type="ECO:0000256" key="14">
    <source>
        <dbReference type="ARBA" id="ARBA00023004"/>
    </source>
</evidence>
<evidence type="ECO:0000256" key="19">
    <source>
        <dbReference type="ARBA" id="ARBA00023239"/>
    </source>
</evidence>
<comment type="subunit">
    <text evidence="4">Monomer.</text>
</comment>
<dbReference type="InterPro" id="IPR036396">
    <property type="entry name" value="Cyt_P450_sf"/>
</dbReference>
<keyword evidence="14" id="KW-0408">Iron</keyword>
<keyword evidence="10" id="KW-0256">Endoplasmic reticulum</keyword>
<comment type="catalytic activity">
    <reaction evidence="1">
        <text>a hydroperoxyeicosatetraenoate = an oxoeicosatetraenoate + H2O</text>
        <dbReference type="Rhea" id="RHEA:55556"/>
        <dbReference type="ChEBI" id="CHEBI:15377"/>
        <dbReference type="ChEBI" id="CHEBI:59720"/>
        <dbReference type="ChEBI" id="CHEBI:131859"/>
        <dbReference type="EC" id="4.2.1.152"/>
    </reaction>
    <physiologicalReaction direction="left-to-right" evidence="1">
        <dbReference type="Rhea" id="RHEA:55557"/>
    </physiologicalReaction>
</comment>
<keyword evidence="9" id="KW-0479">Metal-binding</keyword>
<feature type="region of interest" description="Disordered" evidence="27">
    <location>
        <begin position="1"/>
        <end position="57"/>
    </location>
</feature>
<evidence type="ECO:0000256" key="23">
    <source>
        <dbReference type="ARBA" id="ARBA00038872"/>
    </source>
</evidence>
<dbReference type="Proteomes" id="UP001476798">
    <property type="component" value="Unassembled WGS sequence"/>
</dbReference>
<keyword evidence="15" id="KW-0503">Monooxygenase</keyword>
<evidence type="ECO:0000256" key="26">
    <source>
        <dbReference type="ARBA" id="ARBA00054825"/>
    </source>
</evidence>
<dbReference type="PANTHER" id="PTHR24302">
    <property type="entry name" value="CYTOCHROME P450 FAMILY 3"/>
    <property type="match status" value="1"/>
</dbReference>
<keyword evidence="6" id="KW-0275">Fatty acid biosynthesis</keyword>
<keyword evidence="6" id="KW-0444">Lipid biosynthesis</keyword>
<dbReference type="InterPro" id="IPR002401">
    <property type="entry name" value="Cyt_P450_E_grp-I"/>
</dbReference>
<evidence type="ECO:0000256" key="27">
    <source>
        <dbReference type="SAM" id="MobiDB-lite"/>
    </source>
</evidence>
<sequence>MLDARTGKDSVPLEHFDTADHSDELDHRRQQTQPSSSDQENESPHHQESPVRRPQRKMMTEDEIVGQAFVFLLAGYETSSNTLAFTCYLLALNPECQHKVQEEVDDFFTRHVSLLFAREIDHDCVVNGQFLPKGATLEIPAGFLHYDPDHWPEPDKFLPERCFNSV</sequence>
<dbReference type="EMBL" id="JAHRIO010031003">
    <property type="protein sequence ID" value="MEQ2168442.1"/>
    <property type="molecule type" value="Genomic_DNA"/>
</dbReference>
<dbReference type="InterPro" id="IPR001128">
    <property type="entry name" value="Cyt_P450"/>
</dbReference>
<comment type="catalytic activity">
    <reaction evidence="22">
        <text>prostaglandin H2 = thromboxane A2</text>
        <dbReference type="Rhea" id="RHEA:17137"/>
        <dbReference type="ChEBI" id="CHEBI:57405"/>
        <dbReference type="ChEBI" id="CHEBI:57445"/>
        <dbReference type="EC" id="5.3.99.5"/>
    </reaction>
    <physiologicalReaction direction="left-to-right" evidence="22">
        <dbReference type="Rhea" id="RHEA:17138"/>
    </physiologicalReaction>
</comment>
<evidence type="ECO:0000256" key="12">
    <source>
        <dbReference type="ARBA" id="ARBA00022989"/>
    </source>
</evidence>
<protein>
    <recommendedName>
        <fullName evidence="24">Thromboxane-A synthase</fullName>
        <ecNumber evidence="23">5.3.99.5</ecNumber>
    </recommendedName>
    <alternativeName>
        <fullName evidence="25">Cytochrome P450 5A1</fullName>
    </alternativeName>
</protein>
<evidence type="ECO:0000256" key="22">
    <source>
        <dbReference type="ARBA" id="ARBA00036475"/>
    </source>
</evidence>
<dbReference type="SUPFAM" id="SSF48264">
    <property type="entry name" value="Cytochrome P450"/>
    <property type="match status" value="1"/>
</dbReference>
<keyword evidence="17" id="KW-0472">Membrane</keyword>
<dbReference type="PRINTS" id="PR00463">
    <property type="entry name" value="EP450I"/>
</dbReference>
<evidence type="ECO:0000256" key="21">
    <source>
        <dbReference type="ARBA" id="ARBA00036424"/>
    </source>
</evidence>
<evidence type="ECO:0000256" key="16">
    <source>
        <dbReference type="ARBA" id="ARBA00023098"/>
    </source>
</evidence>
<evidence type="ECO:0000256" key="2">
    <source>
        <dbReference type="ARBA" id="ARBA00004477"/>
    </source>
</evidence>
<evidence type="ECO:0000256" key="8">
    <source>
        <dbReference type="ARBA" id="ARBA00022692"/>
    </source>
</evidence>
<evidence type="ECO:0000256" key="24">
    <source>
        <dbReference type="ARBA" id="ARBA00040834"/>
    </source>
</evidence>
<evidence type="ECO:0000256" key="9">
    <source>
        <dbReference type="ARBA" id="ARBA00022723"/>
    </source>
</evidence>
<keyword evidence="7" id="KW-0349">Heme</keyword>
<comment type="catalytic activity">
    <reaction evidence="21">
        <text>prostaglandin H2 = (12S)-hydroxy-(5Z,8E,10E)-heptadecatrienoate + malonaldehyde</text>
        <dbReference type="Rhea" id="RHEA:48644"/>
        <dbReference type="ChEBI" id="CHEBI:57405"/>
        <dbReference type="ChEBI" id="CHEBI:90694"/>
        <dbReference type="ChEBI" id="CHEBI:566274"/>
    </reaction>
</comment>
<evidence type="ECO:0000256" key="6">
    <source>
        <dbReference type="ARBA" id="ARBA00022585"/>
    </source>
</evidence>
<evidence type="ECO:0000256" key="5">
    <source>
        <dbReference type="ARBA" id="ARBA00022501"/>
    </source>
</evidence>
<evidence type="ECO:0000256" key="17">
    <source>
        <dbReference type="ARBA" id="ARBA00023136"/>
    </source>
</evidence>
<comment type="catalytic activity">
    <reaction evidence="20">
        <text>(15S)-hydroperoxy-(5Z,8Z,11Z,13E)-eicosatetraenoate + AH2 = (15S)-hydroxy-(5Z,8Z,11Z,13E)-eicosatetraenoate + A + H2O</text>
        <dbReference type="Rhea" id="RHEA:48856"/>
        <dbReference type="ChEBI" id="CHEBI:13193"/>
        <dbReference type="ChEBI" id="CHEBI:15377"/>
        <dbReference type="ChEBI" id="CHEBI:17499"/>
        <dbReference type="ChEBI" id="CHEBI:57409"/>
        <dbReference type="ChEBI" id="CHEBI:57446"/>
    </reaction>
    <physiologicalReaction direction="left-to-right" evidence="20">
        <dbReference type="Rhea" id="RHEA:48857"/>
    </physiologicalReaction>
</comment>
<gene>
    <name evidence="28" type="ORF">GOODEAATRI_014431</name>
</gene>
<keyword evidence="13" id="KW-0560">Oxidoreductase</keyword>
<keyword evidence="6" id="KW-0643">Prostaglandin biosynthesis</keyword>
<evidence type="ECO:0000256" key="7">
    <source>
        <dbReference type="ARBA" id="ARBA00022617"/>
    </source>
</evidence>
<comment type="caution">
    <text evidence="28">The sequence shown here is derived from an EMBL/GenBank/DDBJ whole genome shotgun (WGS) entry which is preliminary data.</text>
</comment>
<comment type="subcellular location">
    <subcellularLocation>
        <location evidence="2">Endoplasmic reticulum membrane</location>
        <topology evidence="2">Multi-pass membrane protein</topology>
    </subcellularLocation>
</comment>
<keyword evidence="19" id="KW-0456">Lyase</keyword>
<dbReference type="Gene3D" id="1.10.630.10">
    <property type="entry name" value="Cytochrome P450"/>
    <property type="match status" value="2"/>
</dbReference>
<feature type="compositionally biased region" description="Basic and acidic residues" evidence="27">
    <location>
        <begin position="1"/>
        <end position="29"/>
    </location>
</feature>
<keyword evidence="18" id="KW-0413">Isomerase</keyword>
<proteinExistence type="inferred from homology"/>
<evidence type="ECO:0000256" key="15">
    <source>
        <dbReference type="ARBA" id="ARBA00023033"/>
    </source>
</evidence>
<keyword evidence="12" id="KW-1133">Transmembrane helix</keyword>
<evidence type="ECO:0000256" key="3">
    <source>
        <dbReference type="ARBA" id="ARBA00010617"/>
    </source>
</evidence>
<organism evidence="28 29">
    <name type="scientific">Goodea atripinnis</name>
    <dbReference type="NCBI Taxonomy" id="208336"/>
    <lineage>
        <taxon>Eukaryota</taxon>
        <taxon>Metazoa</taxon>
        <taxon>Chordata</taxon>
        <taxon>Craniata</taxon>
        <taxon>Vertebrata</taxon>
        <taxon>Euteleostomi</taxon>
        <taxon>Actinopterygii</taxon>
        <taxon>Neopterygii</taxon>
        <taxon>Teleostei</taxon>
        <taxon>Neoteleostei</taxon>
        <taxon>Acanthomorphata</taxon>
        <taxon>Ovalentaria</taxon>
        <taxon>Atherinomorphae</taxon>
        <taxon>Cyprinodontiformes</taxon>
        <taxon>Goodeidae</taxon>
        <taxon>Goodea</taxon>
    </lineage>
</organism>
<evidence type="ECO:0000256" key="20">
    <source>
        <dbReference type="ARBA" id="ARBA00036380"/>
    </source>
</evidence>
<name>A0ABV0NAM1_9TELE</name>
<dbReference type="EC" id="5.3.99.5" evidence="23"/>
<reference evidence="28 29" key="1">
    <citation type="submission" date="2021-06" db="EMBL/GenBank/DDBJ databases">
        <authorList>
            <person name="Palmer J.M."/>
        </authorList>
    </citation>
    <scope>NUCLEOTIDE SEQUENCE [LARGE SCALE GENOMIC DNA]</scope>
    <source>
        <strain evidence="28 29">GA_2019</strain>
        <tissue evidence="28">Muscle</tissue>
    </source>
</reference>
<evidence type="ECO:0000256" key="4">
    <source>
        <dbReference type="ARBA" id="ARBA00011245"/>
    </source>
</evidence>
<evidence type="ECO:0000256" key="18">
    <source>
        <dbReference type="ARBA" id="ARBA00023235"/>
    </source>
</evidence>
<keyword evidence="29" id="KW-1185">Reference proteome</keyword>
<keyword evidence="11" id="KW-0276">Fatty acid metabolism</keyword>
<keyword evidence="16" id="KW-0443">Lipid metabolism</keyword>
<evidence type="ECO:0000313" key="29">
    <source>
        <dbReference type="Proteomes" id="UP001476798"/>
    </source>
</evidence>
<dbReference type="PANTHER" id="PTHR24302:SF47">
    <property type="entry name" value="CYTOCHROME P450"/>
    <property type="match status" value="1"/>
</dbReference>
<dbReference type="InterPro" id="IPR050705">
    <property type="entry name" value="Cytochrome_P450_3A"/>
</dbReference>
<accession>A0ABV0NAM1</accession>
<evidence type="ECO:0000256" key="13">
    <source>
        <dbReference type="ARBA" id="ARBA00023002"/>
    </source>
</evidence>